<keyword evidence="4" id="KW-1185">Reference proteome</keyword>
<reference evidence="3 4" key="1">
    <citation type="submission" date="2020-08" db="EMBL/GenBank/DDBJ databases">
        <title>Genomic Encyclopedia of Type Strains, Phase IV (KMG-IV): sequencing the most valuable type-strain genomes for metagenomic binning, comparative biology and taxonomic classification.</title>
        <authorList>
            <person name="Goeker M."/>
        </authorList>
    </citation>
    <scope>NUCLEOTIDE SEQUENCE [LARGE SCALE GENOMIC DNA]</scope>
    <source>
        <strain evidence="3 4">DSM 12252</strain>
    </source>
</reference>
<dbReference type="InterPro" id="IPR046802">
    <property type="entry name" value="OpcA_G6PD_C"/>
</dbReference>
<dbReference type="Proteomes" id="UP000590740">
    <property type="component" value="Unassembled WGS sequence"/>
</dbReference>
<gene>
    <name evidence="3" type="ORF">HNQ65_002672</name>
</gene>
<dbReference type="AlphaFoldDB" id="A0A7W7YBE7"/>
<feature type="domain" description="Glucose-6-phosphate dehydrogenase assembly protein OpcA N-terminal" evidence="1">
    <location>
        <begin position="64"/>
        <end position="173"/>
    </location>
</feature>
<dbReference type="PANTHER" id="PTHR38658:SF1">
    <property type="entry name" value="OXPP CYCLE PROTEIN OPCA-RELATED"/>
    <property type="match status" value="1"/>
</dbReference>
<proteinExistence type="predicted"/>
<comment type="caution">
    <text evidence="3">The sequence shown here is derived from an EMBL/GenBank/DDBJ whole genome shotgun (WGS) entry which is preliminary data.</text>
</comment>
<dbReference type="InterPro" id="IPR046801">
    <property type="entry name" value="OpcA_G6PD_N"/>
</dbReference>
<dbReference type="RefSeq" id="WP_184340007.1">
    <property type="nucleotide sequence ID" value="NZ_JACHIG010000005.1"/>
</dbReference>
<evidence type="ECO:0000259" key="2">
    <source>
        <dbReference type="Pfam" id="PF20171"/>
    </source>
</evidence>
<organism evidence="3 4">
    <name type="scientific">Prosthecobacter vanneervenii</name>
    <dbReference type="NCBI Taxonomy" id="48466"/>
    <lineage>
        <taxon>Bacteria</taxon>
        <taxon>Pseudomonadati</taxon>
        <taxon>Verrucomicrobiota</taxon>
        <taxon>Verrucomicrobiia</taxon>
        <taxon>Verrucomicrobiales</taxon>
        <taxon>Verrucomicrobiaceae</taxon>
        <taxon>Prosthecobacter</taxon>
    </lineage>
</organism>
<accession>A0A7W7YBE7</accession>
<dbReference type="EMBL" id="JACHIG010000005">
    <property type="protein sequence ID" value="MBB5033089.1"/>
    <property type="molecule type" value="Genomic_DNA"/>
</dbReference>
<evidence type="ECO:0000313" key="3">
    <source>
        <dbReference type="EMBL" id="MBB5033089.1"/>
    </source>
</evidence>
<name>A0A7W7YBE7_9BACT</name>
<dbReference type="Pfam" id="PF20171">
    <property type="entry name" value="OpcA_G6PD_C"/>
    <property type="match status" value="1"/>
</dbReference>
<evidence type="ECO:0000313" key="4">
    <source>
        <dbReference type="Proteomes" id="UP000590740"/>
    </source>
</evidence>
<dbReference type="PANTHER" id="PTHR38658">
    <property type="entry name" value="OXPP CYCLE PROTEIN OPCA-RELATED"/>
    <property type="match status" value="1"/>
</dbReference>
<dbReference type="Pfam" id="PF10128">
    <property type="entry name" value="OpcA_G6PD_assem"/>
    <property type="match status" value="1"/>
</dbReference>
<sequence>MPPVTLNDIELDRLGLETPISRIDRALKQLWEGDEAKTRASITNLAIYTEDSCQLMADNELLDHVAAQHACRALLILALPESQPPRARAWIQALCRPYQGKQVVCSEQISFVLEGGDATQVQNIVFANLDSDLPLVVWWQADLAKNFEEHFYSRIDTLIIDSSRWEDPARQFDVLLAALNSETGGFDVRDLAWTRSHFMRTALATCFQDATACHNLSKLQTIRITHRKGQRTAALLLAVWINQRLKGELKLELIEKETGPALQGLVLEGPGVRGEVRRECESCFVKVSSTCGEQTREELLPADVDTDAELVTELLSRFHGSTLYSSMLPYVRSMLK</sequence>
<protein>
    <submittedName>
        <fullName evidence="3">Glucose-6-phosphate dehydrogenase assembly protein OpcA</fullName>
    </submittedName>
</protein>
<evidence type="ECO:0000259" key="1">
    <source>
        <dbReference type="Pfam" id="PF10128"/>
    </source>
</evidence>
<feature type="domain" description="Glucose-6-phosphate dehydrogenase assembly protein OpcA C-terminal" evidence="2">
    <location>
        <begin position="188"/>
        <end position="327"/>
    </location>
</feature>
<dbReference type="InterPro" id="IPR004555">
    <property type="entry name" value="G6PDH_assembly_OpcA"/>
</dbReference>